<dbReference type="RefSeq" id="WP_038351708.1">
    <property type="nucleotide sequence ID" value="NZ_CP019962.1"/>
</dbReference>
<dbReference type="AlphaFoldDB" id="A0AAC9W4H5"/>
<dbReference type="SUPFAM" id="SSF53474">
    <property type="entry name" value="alpha/beta-Hydrolases"/>
    <property type="match status" value="1"/>
</dbReference>
<protein>
    <submittedName>
        <fullName evidence="2">Alpha/beta hydrolase</fullName>
    </submittedName>
</protein>
<sequence>MSTLFLHGLGQNELSWDPLLYYLSAGAGKIMCPDLSTFLEGEERTYTGLYHSLVEYCGHCPDKISLCGLSLGAVLALNYAIDYPENVSTLVLIAGQDKMPGNLLKLQNWFFRLMPKHSFESTGFSKNDFITLTSSMADLDFSGKLGKVACPALVLCGARDKANKKAAVRLAQGIKGARLQFIKNAGHEVNTDAPEQLADCLNDFYEGLGS</sequence>
<keyword evidence="2" id="KW-0378">Hydrolase</keyword>
<evidence type="ECO:0000259" key="1">
    <source>
        <dbReference type="Pfam" id="PF12697"/>
    </source>
</evidence>
<feature type="domain" description="AB hydrolase-1" evidence="1">
    <location>
        <begin position="4"/>
        <end position="199"/>
    </location>
</feature>
<gene>
    <name evidence="2" type="ORF">B2M23_17300</name>
</gene>
<dbReference type="InterPro" id="IPR050266">
    <property type="entry name" value="AB_hydrolase_sf"/>
</dbReference>
<evidence type="ECO:0000313" key="2">
    <source>
        <dbReference type="EMBL" id="ARD67182.1"/>
    </source>
</evidence>
<name>A0AAC9W4H5_EUBLI</name>
<dbReference type="EMBL" id="CP019962">
    <property type="protein sequence ID" value="ARD67182.1"/>
    <property type="molecule type" value="Genomic_DNA"/>
</dbReference>
<dbReference type="Gene3D" id="3.40.50.1820">
    <property type="entry name" value="alpha/beta hydrolase"/>
    <property type="match status" value="1"/>
</dbReference>
<dbReference type="InterPro" id="IPR000073">
    <property type="entry name" value="AB_hydrolase_1"/>
</dbReference>
<dbReference type="Proteomes" id="UP000192391">
    <property type="component" value="Chromosome"/>
</dbReference>
<dbReference type="Pfam" id="PF12697">
    <property type="entry name" value="Abhydrolase_6"/>
    <property type="match status" value="1"/>
</dbReference>
<dbReference type="KEGG" id="elim:B2M23_17300"/>
<organism evidence="2 3">
    <name type="scientific">Eubacterium limosum</name>
    <dbReference type="NCBI Taxonomy" id="1736"/>
    <lineage>
        <taxon>Bacteria</taxon>
        <taxon>Bacillati</taxon>
        <taxon>Bacillota</taxon>
        <taxon>Clostridia</taxon>
        <taxon>Eubacteriales</taxon>
        <taxon>Eubacteriaceae</taxon>
        <taxon>Eubacterium</taxon>
    </lineage>
</organism>
<reference evidence="3" key="1">
    <citation type="journal article" date="2017" name="Sci. Rep.">
        <title>Determination of the Genome and Primary Transcriptome of Syngas Fermenting Eubacterium limosum ATCC 8486.</title>
        <authorList>
            <person name="Song Y."/>
            <person name="Shin J."/>
            <person name="Jeong Y."/>
            <person name="Jin S."/>
            <person name="Lee J.K."/>
            <person name="Kim D.R."/>
            <person name="Kim S.C."/>
            <person name="Cho S."/>
            <person name="Cho B.K."/>
        </authorList>
    </citation>
    <scope>NUCLEOTIDE SEQUENCE [LARGE SCALE GENOMIC DNA]</scope>
    <source>
        <strain evidence="3">ATCC 8486</strain>
    </source>
</reference>
<dbReference type="InterPro" id="IPR029058">
    <property type="entry name" value="AB_hydrolase_fold"/>
</dbReference>
<dbReference type="PANTHER" id="PTHR43798">
    <property type="entry name" value="MONOACYLGLYCEROL LIPASE"/>
    <property type="match status" value="1"/>
</dbReference>
<dbReference type="GO" id="GO:0016787">
    <property type="term" value="F:hydrolase activity"/>
    <property type="evidence" value="ECO:0007669"/>
    <property type="project" value="UniProtKB-KW"/>
</dbReference>
<evidence type="ECO:0000313" key="3">
    <source>
        <dbReference type="Proteomes" id="UP000192391"/>
    </source>
</evidence>
<accession>A0AAC9W4H5</accession>
<proteinExistence type="predicted"/>